<protein>
    <submittedName>
        <fullName evidence="5">AAA family ATPase</fullName>
    </submittedName>
</protein>
<organism evidence="5 6">
    <name type="scientific">Duganella aceris</name>
    <dbReference type="NCBI Taxonomy" id="2703883"/>
    <lineage>
        <taxon>Bacteria</taxon>
        <taxon>Pseudomonadati</taxon>
        <taxon>Pseudomonadota</taxon>
        <taxon>Betaproteobacteria</taxon>
        <taxon>Burkholderiales</taxon>
        <taxon>Oxalobacteraceae</taxon>
        <taxon>Telluria group</taxon>
        <taxon>Duganella</taxon>
    </lineage>
</organism>
<evidence type="ECO:0000256" key="1">
    <source>
        <dbReference type="ARBA" id="ARBA00023015"/>
    </source>
</evidence>
<dbReference type="PANTHER" id="PTHR44688">
    <property type="entry name" value="DNA-BINDING TRANSCRIPTIONAL ACTIVATOR DEVR_DOSR"/>
    <property type="match status" value="1"/>
</dbReference>
<dbReference type="Pfam" id="PF00196">
    <property type="entry name" value="GerE"/>
    <property type="match status" value="1"/>
</dbReference>
<dbReference type="PANTHER" id="PTHR44688:SF16">
    <property type="entry name" value="DNA-BINDING TRANSCRIPTIONAL ACTIVATOR DEVR_DOSR"/>
    <property type="match status" value="1"/>
</dbReference>
<evidence type="ECO:0000313" key="6">
    <source>
        <dbReference type="Proteomes" id="UP000666369"/>
    </source>
</evidence>
<evidence type="ECO:0000256" key="3">
    <source>
        <dbReference type="ARBA" id="ARBA00023163"/>
    </source>
</evidence>
<feature type="domain" description="HTH luxR-type" evidence="4">
    <location>
        <begin position="824"/>
        <end position="889"/>
    </location>
</feature>
<evidence type="ECO:0000256" key="2">
    <source>
        <dbReference type="ARBA" id="ARBA00023125"/>
    </source>
</evidence>
<keyword evidence="2" id="KW-0238">DNA-binding</keyword>
<sequence length="892" mass="97709">MTDSLPPNDVRSDAPLARKFQPIVHIDDAVWRERLIERILSAPPSTARLTVVVAPAGFGKTTLLAQLARRLGQRGMRTAWLNCEAGDGDPDIFCASLLGALAASQLASHNSGRLVADVAAWVASITEPLAIFFDEYEAASCPGVDELIDAIALAAPPNVSLVMASRELPNLPLTRMQLAGKVRLIDAEFLRFSFDETRALLQDYLPGKAVHQVAAYADGWPFALQLVRLSAAGGWQADWVVDARVKMPRRQIFDYLAEEVFSTLDADIIAFLAEVAVLVTIDVAAANAVRRRDDSLGLIQRLHALKPIVVVDESNWHARLHPLLRDYLIDTLELSRPGLRAELHLRAAQHLADTGRVYAAVEHAVAGGRLDRAASMIEQAGAILLLVNEGALRVRALLQQLPATTIQRHPRLRLLQLGQQVALGQANPSEFGRIERLVGDADAGQDERILLDLEMARCMMLLLGSEQSVEFFPWPVIASAKQIARHRYAADTRVLCLCLAIEITMLHRYGPVERCERRTLEIGHVYANADFGNTQPFVWMYQARNAYARGELELAERIIDDLLRQDANFVNFRTQFLGQITTVLQARILFQRGELERARDEFAAIMPSESFNMFEIHIGLMVDPAMCAAALGQPAEALELLEAARLYAFEESLPHLGMVAAAAQIEVALSSGAVEQALRLADSVKLEAAWRLAHQPFALPWSEVEALARACFFLRLQADDVDAAAACAATLLELAQSGGFRLAEITALLMRNRVARLRGDATAARADLLAALSMAGKCGAVQMFLGFGADLAAQLRLVAEQDGGPAAAWAGRVVAAWEARFRVRSNAAAGLTPRELDVLCELAKDQTTKMIAKTLMLSPETVKQHLKSIFGKLEVNKREDAVAEARRRALMA</sequence>
<dbReference type="Gene3D" id="1.10.10.10">
    <property type="entry name" value="Winged helix-like DNA-binding domain superfamily/Winged helix DNA-binding domain"/>
    <property type="match status" value="1"/>
</dbReference>
<dbReference type="InterPro" id="IPR016032">
    <property type="entry name" value="Sig_transdc_resp-reg_C-effctor"/>
</dbReference>
<dbReference type="SUPFAM" id="SSF46894">
    <property type="entry name" value="C-terminal effector domain of the bipartite response regulators"/>
    <property type="match status" value="1"/>
</dbReference>
<dbReference type="CDD" id="cd06170">
    <property type="entry name" value="LuxR_C_like"/>
    <property type="match status" value="1"/>
</dbReference>
<keyword evidence="1" id="KW-0805">Transcription regulation</keyword>
<gene>
    <name evidence="5" type="ORF">GW587_12970</name>
</gene>
<reference evidence="6" key="1">
    <citation type="submission" date="2023-07" db="EMBL/GenBank/DDBJ databases">
        <title>Duganella aceri sp. nov., isolated from tree sap.</title>
        <authorList>
            <person name="Kim I.S."/>
        </authorList>
    </citation>
    <scope>NUCLEOTIDE SEQUENCE [LARGE SCALE GENOMIC DNA]</scope>
    <source>
        <strain evidence="6">SAP-35</strain>
    </source>
</reference>
<accession>A0ABX0FKW9</accession>
<dbReference type="SUPFAM" id="SSF52540">
    <property type="entry name" value="P-loop containing nucleoside triphosphate hydrolases"/>
    <property type="match status" value="1"/>
</dbReference>
<dbReference type="SMART" id="SM00421">
    <property type="entry name" value="HTH_LUXR"/>
    <property type="match status" value="1"/>
</dbReference>
<name>A0ABX0FKW9_9BURK</name>
<dbReference type="Pfam" id="PF25873">
    <property type="entry name" value="WHD_MalT"/>
    <property type="match status" value="1"/>
</dbReference>
<dbReference type="PROSITE" id="PS50043">
    <property type="entry name" value="HTH_LUXR_2"/>
    <property type="match status" value="1"/>
</dbReference>
<dbReference type="InterPro" id="IPR049945">
    <property type="entry name" value="AAA_22"/>
</dbReference>
<evidence type="ECO:0000259" key="4">
    <source>
        <dbReference type="PROSITE" id="PS50043"/>
    </source>
</evidence>
<keyword evidence="3" id="KW-0804">Transcription</keyword>
<keyword evidence="6" id="KW-1185">Reference proteome</keyword>
<dbReference type="InterPro" id="IPR011990">
    <property type="entry name" value="TPR-like_helical_dom_sf"/>
</dbReference>
<comment type="caution">
    <text evidence="5">The sequence shown here is derived from an EMBL/GenBank/DDBJ whole genome shotgun (WGS) entry which is preliminary data.</text>
</comment>
<dbReference type="InterPro" id="IPR059106">
    <property type="entry name" value="WHD_MalT"/>
</dbReference>
<dbReference type="Gene3D" id="3.40.50.300">
    <property type="entry name" value="P-loop containing nucleotide triphosphate hydrolases"/>
    <property type="match status" value="1"/>
</dbReference>
<dbReference type="InterPro" id="IPR000792">
    <property type="entry name" value="Tscrpt_reg_LuxR_C"/>
</dbReference>
<dbReference type="Proteomes" id="UP000666369">
    <property type="component" value="Unassembled WGS sequence"/>
</dbReference>
<dbReference type="InterPro" id="IPR036388">
    <property type="entry name" value="WH-like_DNA-bd_sf"/>
</dbReference>
<proteinExistence type="predicted"/>
<dbReference type="EMBL" id="JAADJT010000005">
    <property type="protein sequence ID" value="NGZ85162.1"/>
    <property type="molecule type" value="Genomic_DNA"/>
</dbReference>
<dbReference type="PRINTS" id="PR00038">
    <property type="entry name" value="HTHLUXR"/>
</dbReference>
<dbReference type="RefSeq" id="WP_166103342.1">
    <property type="nucleotide sequence ID" value="NZ_JAADJT010000005.1"/>
</dbReference>
<dbReference type="InterPro" id="IPR027417">
    <property type="entry name" value="P-loop_NTPase"/>
</dbReference>
<dbReference type="PROSITE" id="PS00622">
    <property type="entry name" value="HTH_LUXR_1"/>
    <property type="match status" value="1"/>
</dbReference>
<dbReference type="Gene3D" id="1.25.40.10">
    <property type="entry name" value="Tetratricopeptide repeat domain"/>
    <property type="match status" value="1"/>
</dbReference>
<evidence type="ECO:0000313" key="5">
    <source>
        <dbReference type="EMBL" id="NGZ85162.1"/>
    </source>
</evidence>
<dbReference type="Pfam" id="PF13401">
    <property type="entry name" value="AAA_22"/>
    <property type="match status" value="1"/>
</dbReference>